<evidence type="ECO:0000256" key="4">
    <source>
        <dbReference type="PIRNR" id="PIRNR004692"/>
    </source>
</evidence>
<feature type="domain" description="SIS" evidence="9">
    <location>
        <begin position="30"/>
        <end position="173"/>
    </location>
</feature>
<evidence type="ECO:0000256" key="7">
    <source>
        <dbReference type="PROSITE-ProRule" id="PRU00703"/>
    </source>
</evidence>
<dbReference type="InterPro" id="IPR035474">
    <property type="entry name" value="SIS_Kpsf"/>
</dbReference>
<feature type="site" description="Catalytically relevant" evidence="6">
    <location>
        <position position="100"/>
    </location>
</feature>
<keyword evidence="5" id="KW-0479">Metal-binding</keyword>
<dbReference type="SMART" id="SM00116">
    <property type="entry name" value="CBS"/>
    <property type="match status" value="2"/>
</dbReference>
<feature type="site" description="Catalytically relevant" evidence="6">
    <location>
        <position position="182"/>
    </location>
</feature>
<feature type="domain" description="CBS" evidence="8">
    <location>
        <begin position="266"/>
        <end position="318"/>
    </location>
</feature>
<feature type="domain" description="CBS" evidence="8">
    <location>
        <begin position="199"/>
        <end position="260"/>
    </location>
</feature>
<reference evidence="10" key="1">
    <citation type="submission" date="2019-08" db="EMBL/GenBank/DDBJ databases">
        <title>Genomic characterization of a novel candidate phylum (ARYD3) from a high temperature, high salinity tertiary oil reservoir in north central Oklahoma, USA.</title>
        <authorList>
            <person name="Youssef N.H."/>
            <person name="Yadav A."/>
            <person name="Elshahed M.S."/>
        </authorList>
    </citation>
    <scope>NUCLEOTIDE SEQUENCE [LARGE SCALE GENOMIC DNA]</scope>
    <source>
        <strain evidence="10">ARYD3</strain>
    </source>
</reference>
<dbReference type="PANTHER" id="PTHR42745">
    <property type="match status" value="1"/>
</dbReference>
<dbReference type="GO" id="GO:0097367">
    <property type="term" value="F:carbohydrate derivative binding"/>
    <property type="evidence" value="ECO:0007669"/>
    <property type="project" value="InterPro"/>
</dbReference>
<dbReference type="Gene3D" id="3.10.580.10">
    <property type="entry name" value="CBS-domain"/>
    <property type="match status" value="1"/>
</dbReference>
<evidence type="ECO:0000259" key="9">
    <source>
        <dbReference type="PROSITE" id="PS51464"/>
    </source>
</evidence>
<dbReference type="InterPro" id="IPR004800">
    <property type="entry name" value="KdsD/KpsF-type"/>
</dbReference>
<keyword evidence="11" id="KW-1185">Reference proteome</keyword>
<dbReference type="GO" id="GO:0019146">
    <property type="term" value="F:arabinose-5-phosphate isomerase activity"/>
    <property type="evidence" value="ECO:0007669"/>
    <property type="project" value="UniProtKB-ARBA"/>
</dbReference>
<name>A0A5D0MD67_9BACT</name>
<dbReference type="InterPro" id="IPR046342">
    <property type="entry name" value="CBS_dom_sf"/>
</dbReference>
<organism evidence="10 11">
    <name type="scientific">Candidatus Mcinerneyibacterium aminivorans</name>
    <dbReference type="NCBI Taxonomy" id="2703815"/>
    <lineage>
        <taxon>Bacteria</taxon>
        <taxon>Candidatus Macinerneyibacteriota</taxon>
        <taxon>Candidatus Mcinerneyibacteria</taxon>
        <taxon>Candidatus Mcinerneyibacteriales</taxon>
        <taxon>Candidatus Mcinerneyibacteriaceae</taxon>
        <taxon>Candidatus Mcinerneyibacterium</taxon>
    </lineage>
</organism>
<evidence type="ECO:0000256" key="1">
    <source>
        <dbReference type="ARBA" id="ARBA00008165"/>
    </source>
</evidence>
<dbReference type="SUPFAM" id="SSF53697">
    <property type="entry name" value="SIS domain"/>
    <property type="match status" value="1"/>
</dbReference>
<dbReference type="Proteomes" id="UP000324143">
    <property type="component" value="Unassembled WGS sequence"/>
</dbReference>
<dbReference type="CDD" id="cd04604">
    <property type="entry name" value="CBS_pair_SIS_assoc"/>
    <property type="match status" value="1"/>
</dbReference>
<evidence type="ECO:0000256" key="5">
    <source>
        <dbReference type="PIRSR" id="PIRSR004692-2"/>
    </source>
</evidence>
<dbReference type="PROSITE" id="PS51371">
    <property type="entry name" value="CBS"/>
    <property type="match status" value="2"/>
</dbReference>
<dbReference type="EMBL" id="VSIX01000032">
    <property type="protein sequence ID" value="TYB31667.1"/>
    <property type="molecule type" value="Genomic_DNA"/>
</dbReference>
<dbReference type="Gene3D" id="3.40.50.10490">
    <property type="entry name" value="Glucose-6-phosphate isomerase like protein, domain 1"/>
    <property type="match status" value="1"/>
</dbReference>
<dbReference type="Pfam" id="PF01380">
    <property type="entry name" value="SIS"/>
    <property type="match status" value="1"/>
</dbReference>
<proteinExistence type="inferred from homology"/>
<dbReference type="AlphaFoldDB" id="A0A5D0MD67"/>
<evidence type="ECO:0000256" key="6">
    <source>
        <dbReference type="PIRSR" id="PIRSR004692-3"/>
    </source>
</evidence>
<keyword evidence="5" id="KW-0862">Zinc</keyword>
<protein>
    <submittedName>
        <fullName evidence="10">KpsF/GutQ family sugar-phosphate isomerase</fullName>
    </submittedName>
</protein>
<feature type="site" description="Catalytically relevant" evidence="6">
    <location>
        <position position="141"/>
    </location>
</feature>
<dbReference type="InterPro" id="IPR000644">
    <property type="entry name" value="CBS_dom"/>
</dbReference>
<dbReference type="FunFam" id="3.40.50.10490:FF:000011">
    <property type="entry name" value="Arabinose 5-phosphate isomerase"/>
    <property type="match status" value="1"/>
</dbReference>
<dbReference type="InterPro" id="IPR046348">
    <property type="entry name" value="SIS_dom_sf"/>
</dbReference>
<keyword evidence="10" id="KW-0413">Isomerase</keyword>
<evidence type="ECO:0000256" key="3">
    <source>
        <dbReference type="ARBA" id="ARBA00023122"/>
    </source>
</evidence>
<evidence type="ECO:0000313" key="11">
    <source>
        <dbReference type="Proteomes" id="UP000324143"/>
    </source>
</evidence>
<evidence type="ECO:0000313" key="10">
    <source>
        <dbReference type="EMBL" id="TYB31667.1"/>
    </source>
</evidence>
<dbReference type="Pfam" id="PF00571">
    <property type="entry name" value="CBS"/>
    <property type="match status" value="2"/>
</dbReference>
<dbReference type="NCBIfam" id="TIGR00393">
    <property type="entry name" value="kpsF"/>
    <property type="match status" value="1"/>
</dbReference>
<keyword evidence="2" id="KW-0677">Repeat</keyword>
<comment type="similarity">
    <text evidence="1 4">Belongs to the SIS family. GutQ/KpsF subfamily.</text>
</comment>
<feature type="site" description="Catalytically relevant" evidence="6">
    <location>
        <position position="48"/>
    </location>
</feature>
<evidence type="ECO:0000256" key="2">
    <source>
        <dbReference type="ARBA" id="ARBA00022737"/>
    </source>
</evidence>
<dbReference type="GO" id="GO:0005975">
    <property type="term" value="P:carbohydrate metabolic process"/>
    <property type="evidence" value="ECO:0007669"/>
    <property type="project" value="InterPro"/>
</dbReference>
<keyword evidence="3 7" id="KW-0129">CBS domain</keyword>
<dbReference type="GO" id="GO:1901135">
    <property type="term" value="P:carbohydrate derivative metabolic process"/>
    <property type="evidence" value="ECO:0007669"/>
    <property type="project" value="InterPro"/>
</dbReference>
<evidence type="ECO:0000259" key="8">
    <source>
        <dbReference type="PROSITE" id="PS51371"/>
    </source>
</evidence>
<dbReference type="GO" id="GO:0046872">
    <property type="term" value="F:metal ion binding"/>
    <property type="evidence" value="ECO:0007669"/>
    <property type="project" value="UniProtKB-KW"/>
</dbReference>
<dbReference type="InterPro" id="IPR050986">
    <property type="entry name" value="GutQ/KpsF_isomerases"/>
</dbReference>
<accession>A0A5D0MD67</accession>
<dbReference type="PIRSF" id="PIRSF004692">
    <property type="entry name" value="KdsD_KpsF"/>
    <property type="match status" value="1"/>
</dbReference>
<gene>
    <name evidence="10" type="ORF">FXF47_03465</name>
</gene>
<comment type="caution">
    <text evidence="10">The sequence shown here is derived from an EMBL/GenBank/DDBJ whole genome shotgun (WGS) entry which is preliminary data.</text>
</comment>
<dbReference type="PROSITE" id="PS51464">
    <property type="entry name" value="SIS"/>
    <property type="match status" value="1"/>
</dbReference>
<dbReference type="InterPro" id="IPR001347">
    <property type="entry name" value="SIS_dom"/>
</dbReference>
<sequence length="318" mass="35063">MKEIAREVLDIELRELKRLYDRIDDNFIKVVNTIKNIDGSVVVTGMGKSGLVGRKISATLASTGTPSFFLHPAEASHGDLGMVRKEDLVLAISNSGETEELVGILPVLKRMGVKIIAMTGNKDSELARYSDLVIDISVKEEACPLDLAPTASTSTTLVMGDMLAITLLKMKGFKEEDFALYHPGGTLGKKLLLKVEDLMHTGKEIPKVKAETLLKDAIYEIMTKGFGVTTVVNDKNQLLGIFTDGDFKRTFAEYGEMNELKMKEVMTENPKTIGKDRMAEYALKIMEDNQITSLVVLDEDKKVEGLIHMHDLLKAGVV</sequence>
<dbReference type="PANTHER" id="PTHR42745:SF1">
    <property type="entry name" value="ARABINOSE 5-PHOSPHATE ISOMERASE KDSD"/>
    <property type="match status" value="1"/>
</dbReference>
<feature type="binding site" evidence="5">
    <location>
        <position position="71"/>
    </location>
    <ligand>
        <name>Zn(2+)</name>
        <dbReference type="ChEBI" id="CHEBI:29105"/>
    </ligand>
</feature>
<dbReference type="CDD" id="cd05014">
    <property type="entry name" value="SIS_Kpsf"/>
    <property type="match status" value="1"/>
</dbReference>